<sequence>MFDQIFSSIFLINSSNFSNQDNSLRLRIIQEHFQTINEVCSIERISSNTNTQGLTKAYLCCLMYSFICKSTGARDNTYTTTLVNMTRHDANLTLFRSNDSRAVRSN</sequence>
<name>A0A8D8WC53_9HEMI</name>
<dbReference type="AlphaFoldDB" id="A0A8D8WC53"/>
<protein>
    <submittedName>
        <fullName evidence="1">Uncharacterized protein</fullName>
    </submittedName>
</protein>
<proteinExistence type="predicted"/>
<evidence type="ECO:0000313" key="1">
    <source>
        <dbReference type="EMBL" id="CAG6652700.1"/>
    </source>
</evidence>
<dbReference type="EMBL" id="HBUF01171876">
    <property type="protein sequence ID" value="CAG6652700.1"/>
    <property type="molecule type" value="Transcribed_RNA"/>
</dbReference>
<reference evidence="1" key="1">
    <citation type="submission" date="2021-05" db="EMBL/GenBank/DDBJ databases">
        <authorList>
            <person name="Alioto T."/>
            <person name="Alioto T."/>
            <person name="Gomez Garrido J."/>
        </authorList>
    </citation>
    <scope>NUCLEOTIDE SEQUENCE</scope>
</reference>
<accession>A0A8D8WC53</accession>
<organism evidence="1">
    <name type="scientific">Cacopsylla melanoneura</name>
    <dbReference type="NCBI Taxonomy" id="428564"/>
    <lineage>
        <taxon>Eukaryota</taxon>
        <taxon>Metazoa</taxon>
        <taxon>Ecdysozoa</taxon>
        <taxon>Arthropoda</taxon>
        <taxon>Hexapoda</taxon>
        <taxon>Insecta</taxon>
        <taxon>Pterygota</taxon>
        <taxon>Neoptera</taxon>
        <taxon>Paraneoptera</taxon>
        <taxon>Hemiptera</taxon>
        <taxon>Sternorrhyncha</taxon>
        <taxon>Psylloidea</taxon>
        <taxon>Psyllidae</taxon>
        <taxon>Psyllinae</taxon>
        <taxon>Cacopsylla</taxon>
    </lineage>
</organism>